<protein>
    <submittedName>
        <fullName evidence="4">DB domain-containing protein</fullName>
    </submittedName>
</protein>
<keyword evidence="3" id="KW-1185">Reference proteome</keyword>
<feature type="domain" description="Domain of unknown function DB" evidence="2">
    <location>
        <begin position="94"/>
        <end position="196"/>
    </location>
</feature>
<keyword evidence="1" id="KW-0732">Signal</keyword>
<evidence type="ECO:0000259" key="2">
    <source>
        <dbReference type="Pfam" id="PF01682"/>
    </source>
</evidence>
<name>A0A1I7Z594_9BILA</name>
<dbReference type="InterPro" id="IPR002602">
    <property type="entry name" value="DB"/>
</dbReference>
<feature type="chain" id="PRO_5009313024" evidence="1">
    <location>
        <begin position="25"/>
        <end position="221"/>
    </location>
</feature>
<evidence type="ECO:0000256" key="1">
    <source>
        <dbReference type="SAM" id="SignalP"/>
    </source>
</evidence>
<evidence type="ECO:0000313" key="3">
    <source>
        <dbReference type="Proteomes" id="UP000095287"/>
    </source>
</evidence>
<dbReference type="PANTHER" id="PTHR46705">
    <property type="entry name" value="PROTEIN CBG09805"/>
    <property type="match status" value="1"/>
</dbReference>
<accession>A0A1I7Z594</accession>
<reference evidence="4" key="1">
    <citation type="submission" date="2016-11" db="UniProtKB">
        <authorList>
            <consortium name="WormBaseParasite"/>
        </authorList>
    </citation>
    <scope>IDENTIFICATION</scope>
</reference>
<sequence>MATMYLLLGLLAVLVQLIVKETAACASSGCCAPPPSSVSCGGCGGGYGCGRYGCYKIRHRVASAKTVAVDGEDDIPDGKSLSLLASPDERFMECCERRNLPDACLSKCSFRTYTKEALQAMYFRSDKCPIQAASEIHFCAAQGRDHRACCARNGVGTTLSGEKCMVFCDQRPGRITPLDYSYAACYERFESMKSCFWHNITGEINHFVSASGRAHVNDGHV</sequence>
<proteinExistence type="predicted"/>
<feature type="signal peptide" evidence="1">
    <location>
        <begin position="1"/>
        <end position="24"/>
    </location>
</feature>
<dbReference type="PANTHER" id="PTHR46705:SF9">
    <property type="entry name" value="DOMAIN OF UNKNOWN FUNCTION DB DOMAIN-CONTAINING PROTEIN"/>
    <property type="match status" value="1"/>
</dbReference>
<organism evidence="3 4">
    <name type="scientific">Steinernema glaseri</name>
    <dbReference type="NCBI Taxonomy" id="37863"/>
    <lineage>
        <taxon>Eukaryota</taxon>
        <taxon>Metazoa</taxon>
        <taxon>Ecdysozoa</taxon>
        <taxon>Nematoda</taxon>
        <taxon>Chromadorea</taxon>
        <taxon>Rhabditida</taxon>
        <taxon>Tylenchina</taxon>
        <taxon>Panagrolaimomorpha</taxon>
        <taxon>Strongyloidoidea</taxon>
        <taxon>Steinernematidae</taxon>
        <taxon>Steinernema</taxon>
    </lineage>
</organism>
<dbReference type="Pfam" id="PF01682">
    <property type="entry name" value="DB"/>
    <property type="match status" value="1"/>
</dbReference>
<dbReference type="Proteomes" id="UP000095287">
    <property type="component" value="Unplaced"/>
</dbReference>
<dbReference type="WBParaSite" id="L893_g22898.t1">
    <property type="protein sequence ID" value="L893_g22898.t1"/>
    <property type="gene ID" value="L893_g22898"/>
</dbReference>
<dbReference type="AlphaFoldDB" id="A0A1I7Z594"/>
<evidence type="ECO:0000313" key="4">
    <source>
        <dbReference type="WBParaSite" id="L893_g22898.t1"/>
    </source>
</evidence>